<organism evidence="9 10">
    <name type="scientific">Rhizobium daejeonense</name>
    <dbReference type="NCBI Taxonomy" id="240521"/>
    <lineage>
        <taxon>Bacteria</taxon>
        <taxon>Pseudomonadati</taxon>
        <taxon>Pseudomonadota</taxon>
        <taxon>Alphaproteobacteria</taxon>
        <taxon>Hyphomicrobiales</taxon>
        <taxon>Rhizobiaceae</taxon>
        <taxon>Rhizobium/Agrobacterium group</taxon>
        <taxon>Rhizobium</taxon>
    </lineage>
</organism>
<dbReference type="FunFam" id="1.10.10.10:FF:000001">
    <property type="entry name" value="LysR family transcriptional regulator"/>
    <property type="match status" value="1"/>
</dbReference>
<comment type="similarity">
    <text evidence="1">Belongs to the LysR transcriptional regulatory family.</text>
</comment>
<dbReference type="AlphaFoldDB" id="A0A6M1RWR2"/>
<keyword evidence="4" id="KW-0804">Transcription</keyword>
<dbReference type="SUPFAM" id="SSF53850">
    <property type="entry name" value="Periplasmic binding protein-like II"/>
    <property type="match status" value="1"/>
</dbReference>
<dbReference type="InterPro" id="IPR058163">
    <property type="entry name" value="LysR-type_TF_proteobact-type"/>
</dbReference>
<evidence type="ECO:0000313" key="9">
    <source>
        <dbReference type="EMBL" id="NGO63223.1"/>
    </source>
</evidence>
<dbReference type="Pfam" id="PF03466">
    <property type="entry name" value="LysR_substrate"/>
    <property type="match status" value="1"/>
</dbReference>
<accession>A0A6M1RWR2</accession>
<dbReference type="Gene3D" id="3.40.190.290">
    <property type="match status" value="1"/>
</dbReference>
<dbReference type="PANTHER" id="PTHR30537:SF71">
    <property type="entry name" value="TRANSCRIPTIONAL REGULATORY PROTEIN"/>
    <property type="match status" value="1"/>
</dbReference>
<dbReference type="InterPro" id="IPR000847">
    <property type="entry name" value="LysR_HTH_N"/>
</dbReference>
<keyword evidence="3" id="KW-0238">DNA-binding</keyword>
<dbReference type="GO" id="GO:0043565">
    <property type="term" value="F:sequence-specific DNA binding"/>
    <property type="evidence" value="ECO:0007669"/>
    <property type="project" value="TreeGrafter"/>
</dbReference>
<dbReference type="Gene3D" id="1.10.10.10">
    <property type="entry name" value="Winged helix-like DNA-binding domain superfamily/Winged helix DNA-binding domain"/>
    <property type="match status" value="1"/>
</dbReference>
<dbReference type="PROSITE" id="PS50931">
    <property type="entry name" value="HTH_LYSR"/>
    <property type="match status" value="1"/>
</dbReference>
<comment type="caution">
    <text evidence="9">The sequence shown here is derived from an EMBL/GenBank/DDBJ whole genome shotgun (WGS) entry which is preliminary data.</text>
</comment>
<dbReference type="InterPro" id="IPR036390">
    <property type="entry name" value="WH_DNA-bd_sf"/>
</dbReference>
<dbReference type="Pfam" id="PF00126">
    <property type="entry name" value="HTH_1"/>
    <property type="match status" value="1"/>
</dbReference>
<gene>
    <name evidence="9" type="ORF">G6N76_06020</name>
</gene>
<proteinExistence type="inferred from homology"/>
<dbReference type="GO" id="GO:0003700">
    <property type="term" value="F:DNA-binding transcription factor activity"/>
    <property type="evidence" value="ECO:0007669"/>
    <property type="project" value="InterPro"/>
</dbReference>
<dbReference type="GO" id="GO:0006351">
    <property type="term" value="P:DNA-templated transcription"/>
    <property type="evidence" value="ECO:0007669"/>
    <property type="project" value="TreeGrafter"/>
</dbReference>
<reference evidence="9 10" key="1">
    <citation type="submission" date="2020-02" db="EMBL/GenBank/DDBJ databases">
        <title>Genome sequence of the type strain CCBAU10050 of Rhizobium daejeonense.</title>
        <authorList>
            <person name="Gao J."/>
            <person name="Sun J."/>
        </authorList>
    </citation>
    <scope>NUCLEOTIDE SEQUENCE [LARGE SCALE GENOMIC DNA]</scope>
    <source>
        <strain evidence="9 10">CCBAU10050</strain>
    </source>
</reference>
<feature type="domain" description="HTH lysR-type" evidence="8">
    <location>
        <begin position="12"/>
        <end position="64"/>
    </location>
</feature>
<protein>
    <recommendedName>
        <fullName evidence="6">HTH-type transcriptional regulator TtuA</fullName>
    </recommendedName>
    <alternativeName>
        <fullName evidence="7">Tartrate utilization transcriptional regulator</fullName>
    </alternativeName>
</protein>
<comment type="function">
    <text evidence="5">Transcriptional regulator of the ttuABCDE tartrate utilization operon.</text>
</comment>
<evidence type="ECO:0000313" key="10">
    <source>
        <dbReference type="Proteomes" id="UP000477849"/>
    </source>
</evidence>
<keyword evidence="10" id="KW-1185">Reference proteome</keyword>
<dbReference type="Proteomes" id="UP000477849">
    <property type="component" value="Unassembled WGS sequence"/>
</dbReference>
<keyword evidence="2" id="KW-0805">Transcription regulation</keyword>
<evidence type="ECO:0000256" key="4">
    <source>
        <dbReference type="ARBA" id="ARBA00023163"/>
    </source>
</evidence>
<sequence length="301" mass="32782">MARQDINRSGEMEVFVQVVERGGFSAAARVSRMTPSAVSKLVARLETRLGTRLVNRSTRKLLLTPEGRAFYERSVRILADMDEAERSAASLDNPRGLIRINTSAAYGTHVLSRILSRFLCDYPGISVEIVQTDLVVDLLAERADIAVRAGPMTSSSLIARKLGDTQLMIVASPDYLARHGTPVTANDLEHHCRLGFGYVRAFSDWDVPQGDGIVSVPVAGRVSASDGEALRHLAIGGTGLARLAAFTVREDIAAGRLVQVLDDPRTRRIEAFHAVYVGQGGHLPARIRVMLDFLSEHGRVS</sequence>
<dbReference type="InterPro" id="IPR036388">
    <property type="entry name" value="WH-like_DNA-bd_sf"/>
</dbReference>
<name>A0A6M1RWR2_9HYPH</name>
<evidence type="ECO:0000256" key="7">
    <source>
        <dbReference type="ARBA" id="ARBA00083243"/>
    </source>
</evidence>
<evidence type="ECO:0000256" key="2">
    <source>
        <dbReference type="ARBA" id="ARBA00023015"/>
    </source>
</evidence>
<dbReference type="RefSeq" id="WP_163904488.1">
    <property type="nucleotide sequence ID" value="NZ_CP048427.1"/>
</dbReference>
<dbReference type="SUPFAM" id="SSF46785">
    <property type="entry name" value="Winged helix' DNA-binding domain"/>
    <property type="match status" value="1"/>
</dbReference>
<evidence type="ECO:0000256" key="6">
    <source>
        <dbReference type="ARBA" id="ARBA00067332"/>
    </source>
</evidence>
<evidence type="ECO:0000256" key="3">
    <source>
        <dbReference type="ARBA" id="ARBA00023125"/>
    </source>
</evidence>
<evidence type="ECO:0000259" key="8">
    <source>
        <dbReference type="PROSITE" id="PS50931"/>
    </source>
</evidence>
<evidence type="ECO:0000256" key="5">
    <source>
        <dbReference type="ARBA" id="ARBA00054626"/>
    </source>
</evidence>
<dbReference type="InterPro" id="IPR005119">
    <property type="entry name" value="LysR_subst-bd"/>
</dbReference>
<dbReference type="PANTHER" id="PTHR30537">
    <property type="entry name" value="HTH-TYPE TRANSCRIPTIONAL REGULATOR"/>
    <property type="match status" value="1"/>
</dbReference>
<dbReference type="EMBL" id="JAAKZH010000002">
    <property type="protein sequence ID" value="NGO63223.1"/>
    <property type="molecule type" value="Genomic_DNA"/>
</dbReference>
<evidence type="ECO:0000256" key="1">
    <source>
        <dbReference type="ARBA" id="ARBA00009437"/>
    </source>
</evidence>